<comment type="caution">
    <text evidence="1">The sequence shown here is derived from an EMBL/GenBank/DDBJ whole genome shotgun (WGS) entry which is preliminary data.</text>
</comment>
<proteinExistence type="predicted"/>
<accession>A0ACC1Q5Z7</accession>
<evidence type="ECO:0000313" key="1">
    <source>
        <dbReference type="EMBL" id="KAJ3013540.1"/>
    </source>
</evidence>
<sequence>MAPSPASFPKLSNRNYQQWRLDMEARLRTLGAMRIVQGTESKPHFTEPLDSGERRELRDYDSRVDAAAGEIWNCVEREQQTHLEAIRDDPGAMWRKLESVHMQKRPGTRFNTYNALLSLSKADDESLSRPVRLFCLEHCRALGCRSTLSTRASQLKSDMKALRPADFDLSKLDDELVLMALIRALPAEYNALRQTLLPDDSLTLETLQDTFVALENQPGAPSSTPALSHAASTLSCTFCGRSGHSEDQCFAKRDASTKAKEKAAQRTQYQRSGKGKRKETASEASKDAKDASDTAQESAGAATVSAGCASALLSISNCASWLSSPAAANWNTDTDASAHMTPHRHWFRSYSPHVIPIRLANSHIIYSAGLGSVVFQPAEREGVVLPAVVLHNVLHVPALASNLLSVFHLTREKGYTVELCVSRVLFYHQGQLRFEASVNEHNVGYLLGRTVGTGNSSCGSVLLTNVIPRPLGAIASISSCFSLSSALHVI</sequence>
<gene>
    <name evidence="1" type="ORF">NUW54_g1563</name>
</gene>
<name>A0ACC1Q5Z7_9APHY</name>
<organism evidence="1 2">
    <name type="scientific">Trametes sanguinea</name>
    <dbReference type="NCBI Taxonomy" id="158606"/>
    <lineage>
        <taxon>Eukaryota</taxon>
        <taxon>Fungi</taxon>
        <taxon>Dikarya</taxon>
        <taxon>Basidiomycota</taxon>
        <taxon>Agaricomycotina</taxon>
        <taxon>Agaricomycetes</taxon>
        <taxon>Polyporales</taxon>
        <taxon>Polyporaceae</taxon>
        <taxon>Trametes</taxon>
    </lineage>
</organism>
<dbReference type="EMBL" id="JANSHE010000263">
    <property type="protein sequence ID" value="KAJ3013540.1"/>
    <property type="molecule type" value="Genomic_DNA"/>
</dbReference>
<protein>
    <submittedName>
        <fullName evidence="1">Uncharacterized protein</fullName>
    </submittedName>
</protein>
<evidence type="ECO:0000313" key="2">
    <source>
        <dbReference type="Proteomes" id="UP001144978"/>
    </source>
</evidence>
<reference evidence="1" key="1">
    <citation type="submission" date="2022-08" db="EMBL/GenBank/DDBJ databases">
        <title>Genome Sequence of Pycnoporus sanguineus.</title>
        <authorList>
            <person name="Buettner E."/>
        </authorList>
    </citation>
    <scope>NUCLEOTIDE SEQUENCE</scope>
    <source>
        <strain evidence="1">CG-C14</strain>
    </source>
</reference>
<keyword evidence="2" id="KW-1185">Reference proteome</keyword>
<dbReference type="Proteomes" id="UP001144978">
    <property type="component" value="Unassembled WGS sequence"/>
</dbReference>